<evidence type="ECO:0000313" key="1">
    <source>
        <dbReference type="EMBL" id="TWT47220.1"/>
    </source>
</evidence>
<proteinExistence type="predicted"/>
<sequence>MDEGPKSLAPEDDSFLPVEEVITRLRKVFSYVVADAEKGAASIDGTIEYYEKRKRHSVDADEHYDAIIEELRSHRSRSYMLTLADSEDYGDAYLTTVVEPDKPIFFGFSSPEHERKALPMVQRFADATGYDIE</sequence>
<protein>
    <submittedName>
        <fullName evidence="1">Uncharacterized protein</fullName>
    </submittedName>
</protein>
<organism evidence="1 2">
    <name type="scientific">Botrimarina hoheduenensis</name>
    <dbReference type="NCBI Taxonomy" id="2528000"/>
    <lineage>
        <taxon>Bacteria</taxon>
        <taxon>Pseudomonadati</taxon>
        <taxon>Planctomycetota</taxon>
        <taxon>Planctomycetia</taxon>
        <taxon>Pirellulales</taxon>
        <taxon>Lacipirellulaceae</taxon>
        <taxon>Botrimarina</taxon>
    </lineage>
</organism>
<dbReference type="OrthoDB" id="285842at2"/>
<comment type="caution">
    <text evidence="1">The sequence shown here is derived from an EMBL/GenBank/DDBJ whole genome shotgun (WGS) entry which is preliminary data.</text>
</comment>
<name>A0A5C5W979_9BACT</name>
<gene>
    <name evidence="1" type="ORF">Pla111_08320</name>
</gene>
<reference evidence="1 2" key="1">
    <citation type="submission" date="2019-02" db="EMBL/GenBank/DDBJ databases">
        <title>Deep-cultivation of Planctomycetes and their phenomic and genomic characterization uncovers novel biology.</title>
        <authorList>
            <person name="Wiegand S."/>
            <person name="Jogler M."/>
            <person name="Boedeker C."/>
            <person name="Pinto D."/>
            <person name="Vollmers J."/>
            <person name="Rivas-Marin E."/>
            <person name="Kohn T."/>
            <person name="Peeters S.H."/>
            <person name="Heuer A."/>
            <person name="Rast P."/>
            <person name="Oberbeckmann S."/>
            <person name="Bunk B."/>
            <person name="Jeske O."/>
            <person name="Meyerdierks A."/>
            <person name="Storesund J.E."/>
            <person name="Kallscheuer N."/>
            <person name="Luecker S."/>
            <person name="Lage O.M."/>
            <person name="Pohl T."/>
            <person name="Merkel B.J."/>
            <person name="Hornburger P."/>
            <person name="Mueller R.-W."/>
            <person name="Bruemmer F."/>
            <person name="Labrenz M."/>
            <person name="Spormann A.M."/>
            <person name="Op Den Camp H."/>
            <person name="Overmann J."/>
            <person name="Amann R."/>
            <person name="Jetten M.S.M."/>
            <person name="Mascher T."/>
            <person name="Medema M.H."/>
            <person name="Devos D.P."/>
            <person name="Kaster A.-K."/>
            <person name="Ovreas L."/>
            <person name="Rohde M."/>
            <person name="Galperin M.Y."/>
            <person name="Jogler C."/>
        </authorList>
    </citation>
    <scope>NUCLEOTIDE SEQUENCE [LARGE SCALE GENOMIC DNA]</scope>
    <source>
        <strain evidence="1 2">Pla111</strain>
    </source>
</reference>
<dbReference type="EMBL" id="SJPH01000002">
    <property type="protein sequence ID" value="TWT47220.1"/>
    <property type="molecule type" value="Genomic_DNA"/>
</dbReference>
<evidence type="ECO:0000313" key="2">
    <source>
        <dbReference type="Proteomes" id="UP000318995"/>
    </source>
</evidence>
<dbReference type="AlphaFoldDB" id="A0A5C5W979"/>
<dbReference type="RefSeq" id="WP_146571672.1">
    <property type="nucleotide sequence ID" value="NZ_SJPH01000002.1"/>
</dbReference>
<keyword evidence="2" id="KW-1185">Reference proteome</keyword>
<accession>A0A5C5W979</accession>
<dbReference type="Proteomes" id="UP000318995">
    <property type="component" value="Unassembled WGS sequence"/>
</dbReference>